<organism evidence="2 3">
    <name type="scientific">Trema orientale</name>
    <name type="common">Charcoal tree</name>
    <name type="synonym">Celtis orientalis</name>
    <dbReference type="NCBI Taxonomy" id="63057"/>
    <lineage>
        <taxon>Eukaryota</taxon>
        <taxon>Viridiplantae</taxon>
        <taxon>Streptophyta</taxon>
        <taxon>Embryophyta</taxon>
        <taxon>Tracheophyta</taxon>
        <taxon>Spermatophyta</taxon>
        <taxon>Magnoliopsida</taxon>
        <taxon>eudicotyledons</taxon>
        <taxon>Gunneridae</taxon>
        <taxon>Pentapetalae</taxon>
        <taxon>rosids</taxon>
        <taxon>fabids</taxon>
        <taxon>Rosales</taxon>
        <taxon>Cannabaceae</taxon>
        <taxon>Trema</taxon>
    </lineage>
</organism>
<keyword evidence="3" id="KW-1185">Reference proteome</keyword>
<dbReference type="InParanoid" id="A0A2P5EGH2"/>
<comment type="caution">
    <text evidence="2">The sequence shown here is derived from an EMBL/GenBank/DDBJ whole genome shotgun (WGS) entry which is preliminary data.</text>
</comment>
<dbReference type="Proteomes" id="UP000237000">
    <property type="component" value="Unassembled WGS sequence"/>
</dbReference>
<dbReference type="AlphaFoldDB" id="A0A2P5EGH2"/>
<evidence type="ECO:0000256" key="1">
    <source>
        <dbReference type="SAM" id="MobiDB-lite"/>
    </source>
</evidence>
<evidence type="ECO:0000313" key="2">
    <source>
        <dbReference type="EMBL" id="PON84645.1"/>
    </source>
</evidence>
<evidence type="ECO:0000313" key="3">
    <source>
        <dbReference type="Proteomes" id="UP000237000"/>
    </source>
</evidence>
<gene>
    <name evidence="2" type="ORF">TorRG33x02_195840</name>
</gene>
<dbReference type="OrthoDB" id="10279621at2759"/>
<dbReference type="EMBL" id="JXTC01000159">
    <property type="protein sequence ID" value="PON84645.1"/>
    <property type="molecule type" value="Genomic_DNA"/>
</dbReference>
<feature type="region of interest" description="Disordered" evidence="1">
    <location>
        <begin position="51"/>
        <end position="70"/>
    </location>
</feature>
<name>A0A2P5EGH2_TREOI</name>
<protein>
    <submittedName>
        <fullName evidence="2">Uncharacterized protein</fullName>
    </submittedName>
</protein>
<proteinExistence type="predicted"/>
<accession>A0A2P5EGH2</accession>
<reference evidence="3" key="1">
    <citation type="submission" date="2016-06" db="EMBL/GenBank/DDBJ databases">
        <title>Parallel loss of symbiosis genes in relatives of nitrogen-fixing non-legume Parasponia.</title>
        <authorList>
            <person name="Van Velzen R."/>
            <person name="Holmer R."/>
            <person name="Bu F."/>
            <person name="Rutten L."/>
            <person name="Van Zeijl A."/>
            <person name="Liu W."/>
            <person name="Santuari L."/>
            <person name="Cao Q."/>
            <person name="Sharma T."/>
            <person name="Shen D."/>
            <person name="Roswanjaya Y."/>
            <person name="Wardhani T."/>
            <person name="Kalhor M.S."/>
            <person name="Jansen J."/>
            <person name="Van den Hoogen J."/>
            <person name="Gungor B."/>
            <person name="Hartog M."/>
            <person name="Hontelez J."/>
            <person name="Verver J."/>
            <person name="Yang W.-C."/>
            <person name="Schijlen E."/>
            <person name="Repin R."/>
            <person name="Schilthuizen M."/>
            <person name="Schranz E."/>
            <person name="Heidstra R."/>
            <person name="Miyata K."/>
            <person name="Fedorova E."/>
            <person name="Kohlen W."/>
            <person name="Bisseling T."/>
            <person name="Smit S."/>
            <person name="Geurts R."/>
        </authorList>
    </citation>
    <scope>NUCLEOTIDE SEQUENCE [LARGE SCALE GENOMIC DNA]</scope>
    <source>
        <strain evidence="3">cv. RG33-2</strain>
    </source>
</reference>
<sequence length="147" mass="15595">MKTASAEGTLSNMSPPTCDTPGYSGAVATTCGKSKLIPLMCGCDLTISDKAPPVPPPTSTNDLRQPPPNPSLYSDRIALMMILAVHSMASLKSLLNSGFSAAKSHIWRPPWAFSKAMPPSLTQRPKQCHGAISHGWFSIRTMGAKVS</sequence>